<accession>X1EE21</accession>
<dbReference type="AlphaFoldDB" id="X1EE21"/>
<reference evidence="3" key="1">
    <citation type="journal article" date="2014" name="Front. Microbiol.">
        <title>High frequency of phylogenetically diverse reductive dehalogenase-homologous genes in deep subseafloor sedimentary metagenomes.</title>
        <authorList>
            <person name="Kawai M."/>
            <person name="Futagami T."/>
            <person name="Toyoda A."/>
            <person name="Takaki Y."/>
            <person name="Nishi S."/>
            <person name="Hori S."/>
            <person name="Arai W."/>
            <person name="Tsubouchi T."/>
            <person name="Morono Y."/>
            <person name="Uchiyama I."/>
            <person name="Ito T."/>
            <person name="Fujiyama A."/>
            <person name="Inagaki F."/>
            <person name="Takami H."/>
        </authorList>
    </citation>
    <scope>NUCLEOTIDE SEQUENCE</scope>
    <source>
        <strain evidence="3">Expedition CK06-06</strain>
    </source>
</reference>
<proteinExistence type="predicted"/>
<dbReference type="SUPFAM" id="SSF52151">
    <property type="entry name" value="FabD/lysophospholipase-like"/>
    <property type="match status" value="1"/>
</dbReference>
<dbReference type="PANTHER" id="PTHR10728:SF40">
    <property type="entry name" value="PATATIN FAMILY PROTEIN"/>
    <property type="match status" value="1"/>
</dbReference>
<dbReference type="InterPro" id="IPR002641">
    <property type="entry name" value="PNPLA_dom"/>
</dbReference>
<dbReference type="Gene3D" id="3.40.1090.10">
    <property type="entry name" value="Cytosolic phospholipase A2 catalytic domain"/>
    <property type="match status" value="1"/>
</dbReference>
<evidence type="ECO:0000256" key="1">
    <source>
        <dbReference type="ARBA" id="ARBA00023098"/>
    </source>
</evidence>
<evidence type="ECO:0000313" key="3">
    <source>
        <dbReference type="EMBL" id="GAH18585.1"/>
    </source>
</evidence>
<dbReference type="Pfam" id="PF01734">
    <property type="entry name" value="Patatin"/>
    <property type="match status" value="1"/>
</dbReference>
<dbReference type="EMBL" id="BARU01004106">
    <property type="protein sequence ID" value="GAH18585.1"/>
    <property type="molecule type" value="Genomic_DNA"/>
</dbReference>
<name>X1EE21_9ZZZZ</name>
<feature type="domain" description="PNPLA" evidence="2">
    <location>
        <begin position="5"/>
        <end position="97"/>
    </location>
</feature>
<gene>
    <name evidence="3" type="ORF">S03H2_08444</name>
</gene>
<protein>
    <recommendedName>
        <fullName evidence="2">PNPLA domain-containing protein</fullName>
    </recommendedName>
</protein>
<dbReference type="InterPro" id="IPR016035">
    <property type="entry name" value="Acyl_Trfase/lysoPLipase"/>
</dbReference>
<feature type="non-terminal residue" evidence="3">
    <location>
        <position position="127"/>
    </location>
</feature>
<sequence>MKMGLALSGGGFRATVFHLGLLARLAEEKHLEEVTFLSTVSGGSLCIGLVYAINDFRWPSSSDFIDKILPKAREVITTHDLQLSLIWRVIQSPLRIFKTRADDLSTLMRKIWGVIINLSDLPKQPRW</sequence>
<evidence type="ECO:0000259" key="2">
    <source>
        <dbReference type="Pfam" id="PF01734"/>
    </source>
</evidence>
<comment type="caution">
    <text evidence="3">The sequence shown here is derived from an EMBL/GenBank/DDBJ whole genome shotgun (WGS) entry which is preliminary data.</text>
</comment>
<organism evidence="3">
    <name type="scientific">marine sediment metagenome</name>
    <dbReference type="NCBI Taxonomy" id="412755"/>
    <lineage>
        <taxon>unclassified sequences</taxon>
        <taxon>metagenomes</taxon>
        <taxon>ecological metagenomes</taxon>
    </lineage>
</organism>
<dbReference type="GO" id="GO:0004623">
    <property type="term" value="F:phospholipase A2 activity"/>
    <property type="evidence" value="ECO:0007669"/>
    <property type="project" value="TreeGrafter"/>
</dbReference>
<dbReference type="GO" id="GO:0046475">
    <property type="term" value="P:glycerophospholipid catabolic process"/>
    <property type="evidence" value="ECO:0007669"/>
    <property type="project" value="TreeGrafter"/>
</dbReference>
<keyword evidence="1" id="KW-0443">Lipid metabolism</keyword>
<dbReference type="GO" id="GO:0005829">
    <property type="term" value="C:cytosol"/>
    <property type="evidence" value="ECO:0007669"/>
    <property type="project" value="TreeGrafter"/>
</dbReference>
<dbReference type="PANTHER" id="PTHR10728">
    <property type="entry name" value="CYTOSOLIC PHOSPHOLIPASE A2"/>
    <property type="match status" value="1"/>
</dbReference>